<dbReference type="GO" id="GO:0003964">
    <property type="term" value="F:RNA-directed DNA polymerase activity"/>
    <property type="evidence" value="ECO:0007669"/>
    <property type="project" value="UniProtKB-KW"/>
</dbReference>
<dbReference type="PANTHER" id="PTHR10775">
    <property type="entry name" value="OS08G0208400 PROTEIN"/>
    <property type="match status" value="1"/>
</dbReference>
<dbReference type="Pfam" id="PF13963">
    <property type="entry name" value="Transpos_assoc"/>
    <property type="match status" value="1"/>
</dbReference>
<feature type="region of interest" description="Disordered" evidence="1">
    <location>
        <begin position="955"/>
        <end position="987"/>
    </location>
</feature>
<dbReference type="InterPro" id="IPR004242">
    <property type="entry name" value="Transposase_21"/>
</dbReference>
<name>A0ABQ5G7V4_9ASTR</name>
<organism evidence="4 5">
    <name type="scientific">Tanacetum coccineum</name>
    <dbReference type="NCBI Taxonomy" id="301880"/>
    <lineage>
        <taxon>Eukaryota</taxon>
        <taxon>Viridiplantae</taxon>
        <taxon>Streptophyta</taxon>
        <taxon>Embryophyta</taxon>
        <taxon>Tracheophyta</taxon>
        <taxon>Spermatophyta</taxon>
        <taxon>Magnoliopsida</taxon>
        <taxon>eudicotyledons</taxon>
        <taxon>Gunneridae</taxon>
        <taxon>Pentapetalae</taxon>
        <taxon>asterids</taxon>
        <taxon>campanulids</taxon>
        <taxon>Asterales</taxon>
        <taxon>Asteraceae</taxon>
        <taxon>Asteroideae</taxon>
        <taxon>Anthemideae</taxon>
        <taxon>Anthemidinae</taxon>
        <taxon>Tanacetum</taxon>
    </lineage>
</organism>
<evidence type="ECO:0000259" key="2">
    <source>
        <dbReference type="Pfam" id="PF13960"/>
    </source>
</evidence>
<dbReference type="Pfam" id="PF13960">
    <property type="entry name" value="DUF4218"/>
    <property type="match status" value="1"/>
</dbReference>
<gene>
    <name evidence="4" type="ORF">Tco_1031029</name>
</gene>
<feature type="domain" description="DUF4218" evidence="2">
    <location>
        <begin position="545"/>
        <end position="587"/>
    </location>
</feature>
<keyword evidence="4" id="KW-0548">Nucleotidyltransferase</keyword>
<evidence type="ECO:0000313" key="5">
    <source>
        <dbReference type="Proteomes" id="UP001151760"/>
    </source>
</evidence>
<accession>A0ABQ5G7V4</accession>
<proteinExistence type="predicted"/>
<protein>
    <submittedName>
        <fullName evidence="4">Reverse transcriptase domain-containing protein</fullName>
    </submittedName>
</protein>
<dbReference type="Proteomes" id="UP001151760">
    <property type="component" value="Unassembled WGS sequence"/>
</dbReference>
<evidence type="ECO:0000256" key="1">
    <source>
        <dbReference type="SAM" id="MobiDB-lite"/>
    </source>
</evidence>
<dbReference type="EMBL" id="BQNB010018192">
    <property type="protein sequence ID" value="GJT71743.1"/>
    <property type="molecule type" value="Genomic_DNA"/>
</dbReference>
<evidence type="ECO:0000259" key="3">
    <source>
        <dbReference type="Pfam" id="PF13963"/>
    </source>
</evidence>
<keyword evidence="4" id="KW-0808">Transferase</keyword>
<sequence>MTPGMSPGIYLVSKQIEFTASYFDLASSFHTFPFPEFIAEPTTADKTNHSKSGLGLPSIVALVMVIDKSWTSLGKHEKAFYTGLKKFVDDCKPLVDSAGNIRCPCKSCRLVLWVSIKHLSDHISKYGFDPSYKTWIHHGEPDLPPPPPVIDNTRQPQMSDMTACLNDLNYIPLNNEQNEPTQGDIGETSNNPTQAKRKEFEELYASANEELYPGCDYVTRLNFMEKFTYFKVKGKLTDYIFNEMLEFFQNLFPIGKGYKLPPSYYAIKKTFKTIGLGYESIHACVNDCFLFWGDANKDVHFCQLCNTSRWKDCNTPGKKVPKKVLHYFSIIPKLQRLYKSSHTAKEMTWHATRKCTEPGKMQHPIDGRAWKDFDTKYSDFAAEPRNSSFMLTLLIPGPKSLGKDIDVYLRPLIDDLKDLRACPTCNEDTPSVRVLGKTAYVGHRRFLKKPHKWRRSLEFNGKTENGDPPREFGRDAIMTQLARLPTRLMNDKSKDTAKARQDLKRLGIRSGLWLGQNKNKKCSKSQAAYSFTSEDRKKFSNSALNLMVDDMLKSQIKVIDILCNFELIYPPAFFNIMIYLVIHLPLEVFNSLCKLIGLRSVIRIDHQELKKVIWYVLHNSPEIDTYRAKFKSEFPNKDMKEEFPGWFGKQEKLRTYWSIRQRHVENDPGVSESSELFALACGPSQTPILVNSCVVNGVRCMQRVTAVTVVGDDRPHSLPNTHQDCGVALGNQVRAPKNPIWVAGERANLPRRLVRICFDHPSWRQVPPEQKAGVVEKISRHLQKIYNGKKAALKERYRVPDEDETYDVERIRRVRPSHISEMESSATREYPSLIHTFFLTHTVGGVFLNPEDKALYDEMLRLQSLGSETSSGVPYTEEEIMVIIRGGKQRGHIPDVGKVLPGQGTVIPPPPTCTHSYDVAKLKKSEKRLTKQVNMFMKLFRSNDKFYQMLTQLESQPGYDGSSRSGECEDDEPGDDEDGGEDGKNEDDSLEMLGKYMLFCVLKYILATLM</sequence>
<comment type="caution">
    <text evidence="4">The sequence shown here is derived from an EMBL/GenBank/DDBJ whole genome shotgun (WGS) entry which is preliminary data.</text>
</comment>
<reference evidence="4" key="2">
    <citation type="submission" date="2022-01" db="EMBL/GenBank/DDBJ databases">
        <authorList>
            <person name="Yamashiro T."/>
            <person name="Shiraishi A."/>
            <person name="Satake H."/>
            <person name="Nakayama K."/>
        </authorList>
    </citation>
    <scope>NUCLEOTIDE SEQUENCE</scope>
</reference>
<reference evidence="4" key="1">
    <citation type="journal article" date="2022" name="Int. J. Mol. Sci.">
        <title>Draft Genome of Tanacetum Coccineum: Genomic Comparison of Closely Related Tanacetum-Family Plants.</title>
        <authorList>
            <person name="Yamashiro T."/>
            <person name="Shiraishi A."/>
            <person name="Nakayama K."/>
            <person name="Satake H."/>
        </authorList>
    </citation>
    <scope>NUCLEOTIDE SEQUENCE</scope>
</reference>
<feature type="compositionally biased region" description="Acidic residues" evidence="1">
    <location>
        <begin position="968"/>
        <end position="980"/>
    </location>
</feature>
<dbReference type="Pfam" id="PF02992">
    <property type="entry name" value="Transposase_21"/>
    <property type="match status" value="1"/>
</dbReference>
<evidence type="ECO:0000313" key="4">
    <source>
        <dbReference type="EMBL" id="GJT71743.1"/>
    </source>
</evidence>
<keyword evidence="5" id="KW-1185">Reference proteome</keyword>
<feature type="domain" description="Transposase-associated" evidence="3">
    <location>
        <begin position="68"/>
        <end position="140"/>
    </location>
</feature>
<dbReference type="InterPro" id="IPR025452">
    <property type="entry name" value="DUF4218"/>
</dbReference>
<dbReference type="InterPro" id="IPR029480">
    <property type="entry name" value="Transpos_assoc"/>
</dbReference>
<keyword evidence="4" id="KW-0695">RNA-directed DNA polymerase</keyword>
<dbReference type="PANTHER" id="PTHR10775:SF185">
    <property type="entry name" value="OS08G0208400 PROTEIN"/>
    <property type="match status" value="1"/>
</dbReference>